<keyword evidence="18" id="KW-1185">Reference proteome</keyword>
<comment type="subunit">
    <text evidence="14">Homotetramer.</text>
</comment>
<dbReference type="STRING" id="7070.D6WVW6"/>
<evidence type="ECO:0000256" key="14">
    <source>
        <dbReference type="HAMAP-Rule" id="MF_03184"/>
    </source>
</evidence>
<dbReference type="FunFam" id="3.40.50.450:FF:000043">
    <property type="entry name" value="ATP-dependent 6-phosphofructokinase, platelet type"/>
    <property type="match status" value="1"/>
</dbReference>
<evidence type="ECO:0000256" key="13">
    <source>
        <dbReference type="ARBA" id="ARBA00048070"/>
    </source>
</evidence>
<feature type="binding site" evidence="14">
    <location>
        <position position="753"/>
    </location>
    <ligand>
        <name>beta-D-fructose 2,6-bisphosphate</name>
        <dbReference type="ChEBI" id="CHEBI:58579"/>
        <note>allosteric activator; ligand shared between dimeric partners</note>
    </ligand>
</feature>
<evidence type="ECO:0000313" key="18">
    <source>
        <dbReference type="Proteomes" id="UP000007266"/>
    </source>
</evidence>
<sequence length="874" mass="96332">MEGKAGHKFVGRGAHKGKGIAVFTSGGDSQGMNAAVRAVVRMGIYLGCKVYFIKEGYQGMVDGGKYIVEANWSSVSSIIHKGGTVIGSARCQDFRERAGRLKAAKNLVENGITNLVVIGGDGSLTGADLFRQEWSSLLEELATTGQITKEQQQKYRTLQIAGLVGSIDNDFCGTDMTIGTDSALHRIIEACDAIVSTAYSHQRTFIMEVMGRHCGYLALVAALTSEADYVFIPESPPPDDWQKRLCDKLEQSTKDRNEGKLFKSCLGKPPMIMMNDFNWLLSSFFFQGAPPRPLAWNPTLRQDCYLALISALATEADYAFIPENPADVNWHEKLCHKLSQERHMGQRLNIIIVAEGAIDRNGDPITAEMIKKVVVDNLQQDTRITVLGHVQRGGNPSAFDRILGCRMGAEAVMALMEADENTEPCVISLDGNQAIRLPLMDCVKRTKAVSQAMADKKFDLAVELRGKSFMRNLETYKLLTRLKPPKDAFDEQGHGREGFTVAVMHIGAPACGMNAAVRSFVRNFIYRGDTVLGIQEGVEGLIAGNIKQMDWAEVAGWVGIGGANLGTKRTLPGNRMGLVAARLAEFKIQGLLIIGGFEAFAAAVQFLDSRKDFPALNIPIVVIPGTISNNVPGTEFSLGCDTALNEITEICDRIRQSAQGTKRRVFIIETMGGYCGYLATLAGLAGGADAAYIYEEKFTIKDLQQDVYHMATKMSEGVQRGLILRNEKASDNYNTDFIYRLYCEEGKGLFSARMNVLGHMQQGGSPTPFDRNVGTKMASKAVEWMINQLKSNMSSDGSVSCSSQDSVVLLGIVKRQYKFTPVAELKEQTNFDLRMPKEQWWLKLRPLLRILAKHDSTYEEEGMYMTIEDRSFIN</sequence>
<dbReference type="GO" id="GO:0030388">
    <property type="term" value="P:fructose 1,6-bisphosphate metabolic process"/>
    <property type="evidence" value="ECO:0000318"/>
    <property type="project" value="GO_Central"/>
</dbReference>
<feature type="binding site" description="in other chain" evidence="14">
    <location>
        <position position="834"/>
    </location>
    <ligand>
        <name>beta-D-fructose 2,6-bisphosphate</name>
        <dbReference type="ChEBI" id="CHEBI:58579"/>
        <note>allosteric activator; ligand shared between dimeric partners</note>
    </ligand>
</feature>
<dbReference type="GO" id="GO:0005524">
    <property type="term" value="F:ATP binding"/>
    <property type="evidence" value="ECO:0007669"/>
    <property type="project" value="UniProtKB-KW"/>
</dbReference>
<dbReference type="FunFam" id="3.40.50.450:FF:000064">
    <property type="entry name" value="Phosphofructokinase, platelet b"/>
    <property type="match status" value="1"/>
</dbReference>
<dbReference type="GO" id="GO:0070095">
    <property type="term" value="F:fructose-6-phosphate binding"/>
    <property type="evidence" value="ECO:0000318"/>
    <property type="project" value="GO_Central"/>
</dbReference>
<dbReference type="EC" id="2.7.1.11" evidence="14"/>
<feature type="active site" description="Proton acceptor" evidence="14">
    <location>
        <position position="168"/>
    </location>
</feature>
<feature type="binding site" evidence="14">
    <location>
        <position position="383"/>
    </location>
    <ligand>
        <name>substrate</name>
        <note>ligand shared between dimeric partners</note>
    </ligand>
</feature>
<evidence type="ECO:0000256" key="7">
    <source>
        <dbReference type="ARBA" id="ARBA00022723"/>
    </source>
</evidence>
<comment type="caution">
    <text evidence="14">Lacks conserved residue(s) required for the propagation of feature annotation.</text>
</comment>
<comment type="activity regulation">
    <text evidence="14">Allosterically activated by ADP, AMP, or fructose 2,6-bisphosphate, and allosterically inhibited by ATP or citrate.</text>
</comment>
<comment type="similarity">
    <text evidence="14">Belongs to the phosphofructokinase type A (PFKA) family. ATP-dependent PFK group I subfamily. Eukaryotic two domain clade 'E' sub-subfamily.</text>
</comment>
<comment type="cofactor">
    <cofactor evidence="1 14">
        <name>Mg(2+)</name>
        <dbReference type="ChEBI" id="CHEBI:18420"/>
    </cofactor>
</comment>
<dbReference type="PIRSF" id="PIRSF000533">
    <property type="entry name" value="ATP_PFK_euk"/>
    <property type="match status" value="1"/>
</dbReference>
<comment type="pathway">
    <text evidence="3 14 15">Carbohydrate degradation; glycolysis; D-glyceraldehyde 3-phosphate and glycerone phosphate from D-glucose: step 3/4.</text>
</comment>
<dbReference type="GO" id="GO:0061621">
    <property type="term" value="P:canonical glycolysis"/>
    <property type="evidence" value="ECO:0000318"/>
    <property type="project" value="GO_Central"/>
</dbReference>
<keyword evidence="12 14" id="KW-0324">Glycolysis</keyword>
<dbReference type="GO" id="GO:0005945">
    <property type="term" value="C:6-phosphofructokinase complex"/>
    <property type="evidence" value="ECO:0000318"/>
    <property type="project" value="GO_Central"/>
</dbReference>
<dbReference type="PRINTS" id="PR00476">
    <property type="entry name" value="PHFRCTKINASE"/>
</dbReference>
<dbReference type="Pfam" id="PF00365">
    <property type="entry name" value="PFK"/>
    <property type="match status" value="3"/>
</dbReference>
<dbReference type="eggNOG" id="KOG2440">
    <property type="taxonomic scope" value="Eukaryota"/>
</dbReference>
<feature type="binding site" description="in other chain" evidence="14">
    <location>
        <begin position="389"/>
        <end position="392"/>
    </location>
    <ligand>
        <name>substrate</name>
        <note>ligand shared between dimeric partners</note>
    </ligand>
</feature>
<dbReference type="HOGENOM" id="CLU_011053_0_0_1"/>
<dbReference type="FunCoup" id="D6WVW6">
    <property type="interactions" value="633"/>
</dbReference>
<comment type="function">
    <text evidence="14">Catalyzes the phosphorylation of D-fructose 6-phosphate to fructose 1,6-bisphosphate by ATP, the first committing step of glycolysis.</text>
</comment>
<evidence type="ECO:0000256" key="15">
    <source>
        <dbReference type="PIRNR" id="PIRNR000533"/>
    </source>
</evidence>
<evidence type="ECO:0000256" key="11">
    <source>
        <dbReference type="ARBA" id="ARBA00022842"/>
    </source>
</evidence>
<keyword evidence="9 14" id="KW-0418">Kinase</keyword>
<dbReference type="PROSITE" id="PS00433">
    <property type="entry name" value="PHOSPHOFRUCTOKINASE"/>
    <property type="match status" value="2"/>
</dbReference>
<feature type="binding site" description="in other chain" evidence="14">
    <location>
        <position position="569"/>
    </location>
    <ligand>
        <name>beta-D-fructose 2,6-bisphosphate</name>
        <dbReference type="ChEBI" id="CHEBI:58579"/>
        <note>allosteric activator; ligand shared between dimeric partners</note>
    </ligand>
</feature>
<keyword evidence="7 14" id="KW-0479">Metal-binding</keyword>
<feature type="binding site" evidence="14">
    <location>
        <position position="203"/>
    </location>
    <ligand>
        <name>substrate</name>
        <note>ligand shared between dimeric partners</note>
    </ligand>
</feature>
<comment type="catalytic activity">
    <reaction evidence="13 14 15">
        <text>beta-D-fructose 6-phosphate + ATP = beta-D-fructose 1,6-bisphosphate + ADP + H(+)</text>
        <dbReference type="Rhea" id="RHEA:16109"/>
        <dbReference type="ChEBI" id="CHEBI:15378"/>
        <dbReference type="ChEBI" id="CHEBI:30616"/>
        <dbReference type="ChEBI" id="CHEBI:32966"/>
        <dbReference type="ChEBI" id="CHEBI:57634"/>
        <dbReference type="ChEBI" id="CHEBI:456216"/>
        <dbReference type="EC" id="2.7.1.11"/>
    </reaction>
</comment>
<gene>
    <name evidence="17" type="primary">AUGUSTUS-3.0.2_05855</name>
    <name evidence="17" type="ORF">TcasGA2_TC005855</name>
</gene>
<evidence type="ECO:0000256" key="4">
    <source>
        <dbReference type="ARBA" id="ARBA00022490"/>
    </source>
</evidence>
<feature type="binding site" description="in other chain" evidence="14">
    <location>
        <position position="727"/>
    </location>
    <ligand>
        <name>beta-D-fructose 2,6-bisphosphate</name>
        <dbReference type="ChEBI" id="CHEBI:58579"/>
        <note>allosteric activator; ligand shared between dimeric partners</note>
    </ligand>
</feature>
<evidence type="ECO:0000259" key="16">
    <source>
        <dbReference type="Pfam" id="PF00365"/>
    </source>
</evidence>
<keyword evidence="10 14" id="KW-0067">ATP-binding</keyword>
<dbReference type="HAMAP" id="MF_03184">
    <property type="entry name" value="Phosphofructokinase_I_E"/>
    <property type="match status" value="1"/>
</dbReference>
<dbReference type="Proteomes" id="UP000007266">
    <property type="component" value="Linkage group 8"/>
</dbReference>
<reference evidence="17" key="3">
    <citation type="submission" date="2014-11" db="EMBL/GenBank/DDBJ databases">
        <title>Tools and pipelines for BioNano data: molecule assembly pipeline and FASTA super scaffolding tool.</title>
        <authorList>
            <person name="Shelton J.M."/>
            <person name="Herndon N."/>
            <person name="Coleman C."/>
            <person name="Lu N."/>
            <person name="Brown S.J."/>
        </authorList>
    </citation>
    <scope>NUCLEOTIDE SEQUENCE</scope>
    <source>
        <strain evidence="17">Georgia GA2</strain>
    </source>
</reference>
<dbReference type="SMR" id="D6WVW6"/>
<accession>D6WVW6</accession>
<evidence type="ECO:0000256" key="10">
    <source>
        <dbReference type="ARBA" id="ARBA00022840"/>
    </source>
</evidence>
<dbReference type="Gene3D" id="3.40.50.450">
    <property type="match status" value="2"/>
</dbReference>
<evidence type="ECO:0000256" key="1">
    <source>
        <dbReference type="ARBA" id="ARBA00001946"/>
    </source>
</evidence>
<feature type="domain" description="Phosphofructokinase" evidence="16">
    <location>
        <begin position="304"/>
        <end position="414"/>
    </location>
</feature>
<dbReference type="GO" id="GO:0003872">
    <property type="term" value="F:6-phosphofructokinase activity"/>
    <property type="evidence" value="ECO:0000318"/>
    <property type="project" value="GO_Central"/>
</dbReference>
<dbReference type="GO" id="GO:0006002">
    <property type="term" value="P:fructose 6-phosphate metabolic process"/>
    <property type="evidence" value="ECO:0000318"/>
    <property type="project" value="GO_Central"/>
</dbReference>
<evidence type="ECO:0000256" key="9">
    <source>
        <dbReference type="ARBA" id="ARBA00022777"/>
    </source>
</evidence>
<keyword evidence="4 14" id="KW-0963">Cytoplasm</keyword>
<feature type="binding site" evidence="14">
    <location>
        <position position="121"/>
    </location>
    <ligand>
        <name>Mg(2+)</name>
        <dbReference type="ChEBI" id="CHEBI:18420"/>
        <note>catalytic</note>
    </ligand>
</feature>
<dbReference type="Gene3D" id="3.40.50.460">
    <property type="entry name" value="Phosphofructokinase domain"/>
    <property type="match status" value="2"/>
</dbReference>
<feature type="region of interest" description="N-terminal catalytic PFK domain 1" evidence="14">
    <location>
        <begin position="1"/>
        <end position="481"/>
    </location>
</feature>
<evidence type="ECO:0000256" key="5">
    <source>
        <dbReference type="ARBA" id="ARBA00022533"/>
    </source>
</evidence>
<feature type="binding site" evidence="14">
    <location>
        <begin position="90"/>
        <end position="91"/>
    </location>
    <ligand>
        <name>ATP</name>
        <dbReference type="ChEBI" id="CHEBI:30616"/>
    </ligand>
</feature>
<keyword evidence="8 14" id="KW-0547">Nucleotide-binding</keyword>
<dbReference type="OMA" id="EWQDQMC"/>
<feature type="binding site" evidence="14">
    <location>
        <position position="664"/>
    </location>
    <ligand>
        <name>beta-D-fructose 2,6-bisphosphate</name>
        <dbReference type="ChEBI" id="CHEBI:58579"/>
        <note>allosteric activator; ligand shared between dimeric partners</note>
    </ligand>
</feature>
<dbReference type="InterPro" id="IPR009161">
    <property type="entry name" value="6-Pfructokinase_euk"/>
</dbReference>
<keyword evidence="6 14" id="KW-0808">Transferase</keyword>
<evidence type="ECO:0000256" key="8">
    <source>
        <dbReference type="ARBA" id="ARBA00022741"/>
    </source>
</evidence>
<feature type="binding site" evidence="14">
    <location>
        <position position="27"/>
    </location>
    <ligand>
        <name>ATP</name>
        <dbReference type="ChEBI" id="CHEBI:30616"/>
    </ligand>
</feature>
<dbReference type="InParanoid" id="D6WVW6"/>
<dbReference type="EMBL" id="KQ971358">
    <property type="protein sequence ID" value="KYB26002.1"/>
    <property type="molecule type" value="Genomic_DNA"/>
</dbReference>
<evidence type="ECO:0000256" key="6">
    <source>
        <dbReference type="ARBA" id="ARBA00022679"/>
    </source>
</evidence>
<reference evidence="17 18" key="1">
    <citation type="journal article" date="2008" name="Nature">
        <title>The genome of the model beetle and pest Tribolium castaneum.</title>
        <authorList>
            <consortium name="Tribolium Genome Sequencing Consortium"/>
            <person name="Richards S."/>
            <person name="Gibbs R.A."/>
            <person name="Weinstock G.M."/>
            <person name="Brown S.J."/>
            <person name="Denell R."/>
            <person name="Beeman R.W."/>
            <person name="Gibbs R."/>
            <person name="Beeman R.W."/>
            <person name="Brown S.J."/>
            <person name="Bucher G."/>
            <person name="Friedrich M."/>
            <person name="Grimmelikhuijzen C.J."/>
            <person name="Klingler M."/>
            <person name="Lorenzen M."/>
            <person name="Richards S."/>
            <person name="Roth S."/>
            <person name="Schroder R."/>
            <person name="Tautz D."/>
            <person name="Zdobnov E.M."/>
            <person name="Muzny D."/>
            <person name="Gibbs R.A."/>
            <person name="Weinstock G.M."/>
            <person name="Attaway T."/>
            <person name="Bell S."/>
            <person name="Buhay C.J."/>
            <person name="Chandrabose M.N."/>
            <person name="Chavez D."/>
            <person name="Clerk-Blankenburg K.P."/>
            <person name="Cree A."/>
            <person name="Dao M."/>
            <person name="Davis C."/>
            <person name="Chacko J."/>
            <person name="Dinh H."/>
            <person name="Dugan-Rocha S."/>
            <person name="Fowler G."/>
            <person name="Garner T.T."/>
            <person name="Garnes J."/>
            <person name="Gnirke A."/>
            <person name="Hawes A."/>
            <person name="Hernandez J."/>
            <person name="Hines S."/>
            <person name="Holder M."/>
            <person name="Hume J."/>
            <person name="Jhangiani S.N."/>
            <person name="Joshi V."/>
            <person name="Khan Z.M."/>
            <person name="Jackson L."/>
            <person name="Kovar C."/>
            <person name="Kowis A."/>
            <person name="Lee S."/>
            <person name="Lewis L.R."/>
            <person name="Margolis J."/>
            <person name="Morgan M."/>
            <person name="Nazareth L.V."/>
            <person name="Nguyen N."/>
            <person name="Okwuonu G."/>
            <person name="Parker D."/>
            <person name="Richards S."/>
            <person name="Ruiz S.J."/>
            <person name="Santibanez J."/>
            <person name="Savard J."/>
            <person name="Scherer S.E."/>
            <person name="Schneider B."/>
            <person name="Sodergren E."/>
            <person name="Tautz D."/>
            <person name="Vattahil S."/>
            <person name="Villasana D."/>
            <person name="White C.S."/>
            <person name="Wright R."/>
            <person name="Park Y."/>
            <person name="Beeman R.W."/>
            <person name="Lord J."/>
            <person name="Oppert B."/>
            <person name="Lorenzen M."/>
            <person name="Brown S."/>
            <person name="Wang L."/>
            <person name="Savard J."/>
            <person name="Tautz D."/>
            <person name="Richards S."/>
            <person name="Weinstock G."/>
            <person name="Gibbs R.A."/>
            <person name="Liu Y."/>
            <person name="Worley K."/>
            <person name="Weinstock G."/>
            <person name="Elsik C.G."/>
            <person name="Reese J.T."/>
            <person name="Elhaik E."/>
            <person name="Landan G."/>
            <person name="Graur D."/>
            <person name="Arensburger P."/>
            <person name="Atkinson P."/>
            <person name="Beeman R.W."/>
            <person name="Beidler J."/>
            <person name="Brown S.J."/>
            <person name="Demuth J.P."/>
            <person name="Drury D.W."/>
            <person name="Du Y.Z."/>
            <person name="Fujiwara H."/>
            <person name="Lorenzen M."/>
            <person name="Maselli V."/>
            <person name="Osanai M."/>
            <person name="Park Y."/>
            <person name="Robertson H.M."/>
            <person name="Tu Z."/>
            <person name="Wang J.J."/>
            <person name="Wang S."/>
            <person name="Richards S."/>
            <person name="Song H."/>
            <person name="Zhang L."/>
            <person name="Sodergren E."/>
            <person name="Werner D."/>
            <person name="Stanke M."/>
            <person name="Morgenstern B."/>
            <person name="Solovyev V."/>
            <person name="Kosarev P."/>
            <person name="Brown G."/>
            <person name="Chen H.C."/>
            <person name="Ermolaeva O."/>
            <person name="Hlavina W."/>
            <person name="Kapustin Y."/>
            <person name="Kiryutin B."/>
            <person name="Kitts P."/>
            <person name="Maglott D."/>
            <person name="Pruitt K."/>
            <person name="Sapojnikov V."/>
            <person name="Souvorov A."/>
            <person name="Mackey A.J."/>
            <person name="Waterhouse R.M."/>
            <person name="Wyder S."/>
            <person name="Zdobnov E.M."/>
            <person name="Zdobnov E.M."/>
            <person name="Wyder S."/>
            <person name="Kriventseva E.V."/>
            <person name="Kadowaki T."/>
            <person name="Bork P."/>
            <person name="Aranda M."/>
            <person name="Bao R."/>
            <person name="Beermann A."/>
            <person name="Berns N."/>
            <person name="Bolognesi R."/>
            <person name="Bonneton F."/>
            <person name="Bopp D."/>
            <person name="Brown S.J."/>
            <person name="Bucher G."/>
            <person name="Butts T."/>
            <person name="Chaumot A."/>
            <person name="Denell R.E."/>
            <person name="Ferrier D.E."/>
            <person name="Friedrich M."/>
            <person name="Gordon C.M."/>
            <person name="Jindra M."/>
            <person name="Klingler M."/>
            <person name="Lan Q."/>
            <person name="Lattorff H.M."/>
            <person name="Laudet V."/>
            <person name="von Levetsow C."/>
            <person name="Liu Z."/>
            <person name="Lutz R."/>
            <person name="Lynch J.A."/>
            <person name="da Fonseca R.N."/>
            <person name="Posnien N."/>
            <person name="Reuter R."/>
            <person name="Roth S."/>
            <person name="Savard J."/>
            <person name="Schinko J.B."/>
            <person name="Schmitt C."/>
            <person name="Schoppmeier M."/>
            <person name="Schroder R."/>
            <person name="Shippy T.D."/>
            <person name="Simonnet F."/>
            <person name="Marques-Souza H."/>
            <person name="Tautz D."/>
            <person name="Tomoyasu Y."/>
            <person name="Trauner J."/>
            <person name="Van der Zee M."/>
            <person name="Vervoort M."/>
            <person name="Wittkopp N."/>
            <person name="Wimmer E.A."/>
            <person name="Yang X."/>
            <person name="Jones A.K."/>
            <person name="Sattelle D.B."/>
            <person name="Ebert P.R."/>
            <person name="Nelson D."/>
            <person name="Scott J.G."/>
            <person name="Beeman R.W."/>
            <person name="Muthukrishnan S."/>
            <person name="Kramer K.J."/>
            <person name="Arakane Y."/>
            <person name="Beeman R.W."/>
            <person name="Zhu Q."/>
            <person name="Hogenkamp D."/>
            <person name="Dixit R."/>
            <person name="Oppert B."/>
            <person name="Jiang H."/>
            <person name="Zou Z."/>
            <person name="Marshall J."/>
            <person name="Elpidina E."/>
            <person name="Vinokurov K."/>
            <person name="Oppert C."/>
            <person name="Zou Z."/>
            <person name="Evans J."/>
            <person name="Lu Z."/>
            <person name="Zhao P."/>
            <person name="Sumathipala N."/>
            <person name="Altincicek B."/>
            <person name="Vilcinskas A."/>
            <person name="Williams M."/>
            <person name="Hultmark D."/>
            <person name="Hetru C."/>
            <person name="Jiang H."/>
            <person name="Grimmelikhuijzen C.J."/>
            <person name="Hauser F."/>
            <person name="Cazzamali G."/>
            <person name="Williamson M."/>
            <person name="Park Y."/>
            <person name="Li B."/>
            <person name="Tanaka Y."/>
            <person name="Predel R."/>
            <person name="Neupert S."/>
            <person name="Schachtner J."/>
            <person name="Verleyen P."/>
            <person name="Raible F."/>
            <person name="Bork P."/>
            <person name="Friedrich M."/>
            <person name="Walden K.K."/>
            <person name="Robertson H.M."/>
            <person name="Angeli S."/>
            <person name="Foret S."/>
            <person name="Bucher G."/>
            <person name="Schuetz S."/>
            <person name="Maleszka R."/>
            <person name="Wimmer E.A."/>
            <person name="Beeman R.W."/>
            <person name="Lorenzen M."/>
            <person name="Tomoyasu Y."/>
            <person name="Miller S.C."/>
            <person name="Grossmann D."/>
            <person name="Bucher G."/>
        </authorList>
    </citation>
    <scope>NUCLEOTIDE SEQUENCE [LARGE SCALE GENOMIC DNA]</scope>
    <source>
        <strain evidence="17 18">Georgia GA2</strain>
    </source>
</reference>
<feature type="binding site" evidence="14">
    <location>
        <begin position="120"/>
        <end position="123"/>
    </location>
    <ligand>
        <name>ATP</name>
        <dbReference type="ChEBI" id="CHEBI:30616"/>
    </ligand>
</feature>
<evidence type="ECO:0000256" key="12">
    <source>
        <dbReference type="ARBA" id="ARBA00023152"/>
    </source>
</evidence>
<dbReference type="FunFam" id="3.40.50.460:FF:000001">
    <property type="entry name" value="ATP-dependent 6-phosphofructokinase"/>
    <property type="match status" value="1"/>
</dbReference>
<dbReference type="AlphaFoldDB" id="D6WVW6"/>
<evidence type="ECO:0000256" key="3">
    <source>
        <dbReference type="ARBA" id="ARBA00004679"/>
    </source>
</evidence>
<keyword evidence="5 14" id="KW-0021">Allosteric enzyme</keyword>
<comment type="subcellular location">
    <subcellularLocation>
        <location evidence="2 14">Cytoplasm</location>
    </subcellularLocation>
</comment>
<dbReference type="InterPro" id="IPR022953">
    <property type="entry name" value="ATP_PFK"/>
</dbReference>
<evidence type="ECO:0000256" key="2">
    <source>
        <dbReference type="ARBA" id="ARBA00004496"/>
    </source>
</evidence>
<dbReference type="NCBIfam" id="TIGR02478">
    <property type="entry name" value="6PF1K_euk"/>
    <property type="match status" value="1"/>
</dbReference>
<feature type="domain" description="Phosphofructokinase" evidence="16">
    <location>
        <begin position="501"/>
        <end position="785"/>
    </location>
</feature>
<evidence type="ECO:0000313" key="17">
    <source>
        <dbReference type="EMBL" id="EFA08228.2"/>
    </source>
</evidence>
<feature type="binding site" description="in other chain" evidence="14">
    <location>
        <begin position="166"/>
        <end position="168"/>
    </location>
    <ligand>
        <name>substrate</name>
        <note>ligand shared between dimeric partners</note>
    </ligand>
</feature>
<proteinExistence type="inferred from homology"/>
<name>D6WVW6_TRICA</name>
<dbReference type="InterPro" id="IPR015912">
    <property type="entry name" value="Phosphofructokinase_CS"/>
</dbReference>
<feature type="binding site" description="in other chain" evidence="14">
    <location>
        <begin position="626"/>
        <end position="630"/>
    </location>
    <ligand>
        <name>beta-D-fructose 2,6-bisphosphate</name>
        <dbReference type="ChEBI" id="CHEBI:58579"/>
        <note>allosteric activator; ligand shared between dimeric partners</note>
    </ligand>
</feature>
<dbReference type="InterPro" id="IPR035966">
    <property type="entry name" value="PKF_sf"/>
</dbReference>
<keyword evidence="11 14" id="KW-0460">Magnesium</keyword>
<feature type="binding site" description="in other chain" evidence="14">
    <location>
        <begin position="759"/>
        <end position="762"/>
    </location>
    <ligand>
        <name>beta-D-fructose 2,6-bisphosphate</name>
        <dbReference type="ChEBI" id="CHEBI:58579"/>
        <note>allosteric activator; ligand shared between dimeric partners</note>
    </ligand>
</feature>
<organism evidence="17 18">
    <name type="scientific">Tribolium castaneum</name>
    <name type="common">Red flour beetle</name>
    <dbReference type="NCBI Taxonomy" id="7070"/>
    <lineage>
        <taxon>Eukaryota</taxon>
        <taxon>Metazoa</taxon>
        <taxon>Ecdysozoa</taxon>
        <taxon>Arthropoda</taxon>
        <taxon>Hexapoda</taxon>
        <taxon>Insecta</taxon>
        <taxon>Pterygota</taxon>
        <taxon>Neoptera</taxon>
        <taxon>Endopterygota</taxon>
        <taxon>Coleoptera</taxon>
        <taxon>Polyphaga</taxon>
        <taxon>Cucujiformia</taxon>
        <taxon>Tenebrionidae</taxon>
        <taxon>Tenebrionidae incertae sedis</taxon>
        <taxon>Tribolium</taxon>
    </lineage>
</organism>
<dbReference type="GO" id="GO:0046872">
    <property type="term" value="F:metal ion binding"/>
    <property type="evidence" value="ECO:0007669"/>
    <property type="project" value="UniProtKB-KW"/>
</dbReference>
<feature type="domain" description="Phosphofructokinase" evidence="16">
    <location>
        <begin position="20"/>
        <end position="257"/>
    </location>
</feature>
<protein>
    <recommendedName>
        <fullName evidence="14">ATP-dependent 6-phosphofructokinase</fullName>
        <shortName evidence="14">ATP-PFK</shortName>
        <shortName evidence="14">Phosphofructokinase</shortName>
        <ecNumber evidence="14">2.7.1.11</ecNumber>
    </recommendedName>
    <alternativeName>
        <fullName evidence="14">Phosphohexokinase</fullName>
    </alternativeName>
</protein>
<dbReference type="PANTHER" id="PTHR13697:SF4">
    <property type="entry name" value="ATP-DEPENDENT 6-PHOSPHOFRUCTOKINASE"/>
    <property type="match status" value="1"/>
</dbReference>
<feature type="region of interest" description="C-terminal regulatory PFK domain 2" evidence="14">
    <location>
        <begin position="500"/>
        <end position="874"/>
    </location>
</feature>
<dbReference type="InterPro" id="IPR000023">
    <property type="entry name" value="Phosphofructokinase_dom"/>
</dbReference>
<reference evidence="17 18" key="2">
    <citation type="journal article" date="2010" name="Nucleic Acids Res.">
        <title>BeetleBase in 2010: revisions to provide comprehensive genomic information for Tribolium castaneum.</title>
        <authorList>
            <person name="Kim H.S."/>
            <person name="Murphy T."/>
            <person name="Xia J."/>
            <person name="Caragea D."/>
            <person name="Park Y."/>
            <person name="Beeman R.W."/>
            <person name="Lorenzen M.D."/>
            <person name="Butcher S."/>
            <person name="Manak J.R."/>
            <person name="Brown S.J."/>
        </authorList>
    </citation>
    <scope>GENOME REANNOTATION</scope>
    <source>
        <strain evidence="17 18">Georgia GA2</strain>
    </source>
</reference>
<dbReference type="UniPathway" id="UPA00109">
    <property type="reaction ID" value="UER00182"/>
</dbReference>
<dbReference type="EMBL" id="KQ971358">
    <property type="protein sequence ID" value="EFA08228.2"/>
    <property type="molecule type" value="Genomic_DNA"/>
</dbReference>
<feature type="binding site" description="in other chain" evidence="14">
    <location>
        <begin position="210"/>
        <end position="212"/>
    </location>
    <ligand>
        <name>substrate</name>
        <note>ligand shared between dimeric partners</note>
    </ligand>
</feature>
<feature type="binding site" description="in other chain" evidence="14">
    <location>
        <position position="355"/>
    </location>
    <ligand>
        <name>substrate</name>
        <note>ligand shared between dimeric partners</note>
    </ligand>
</feature>
<feature type="binding site" description="in other chain" evidence="14">
    <location>
        <begin position="671"/>
        <end position="673"/>
    </location>
    <ligand>
        <name>beta-D-fructose 2,6-bisphosphate</name>
        <dbReference type="ChEBI" id="CHEBI:58579"/>
        <note>allosteric activator; ligand shared between dimeric partners</note>
    </ligand>
</feature>
<dbReference type="SUPFAM" id="SSF53784">
    <property type="entry name" value="Phosphofructokinase"/>
    <property type="match status" value="3"/>
</dbReference>
<comment type="similarity">
    <text evidence="15">Belongs to the phosphofructokinase type A (PFKA) family. ATP-dependent PFK group I subfamily. Eukaryotic two domain clade "E" sub-subfamily.</text>
</comment>
<dbReference type="PANTHER" id="PTHR13697">
    <property type="entry name" value="PHOSPHOFRUCTOKINASE"/>
    <property type="match status" value="1"/>
</dbReference>